<organism evidence="2 3">
    <name type="scientific">Cellulomonas flavigena (strain ATCC 482 / DSM 20109 / BCRC 11376 / JCM 18109 / NBRC 3775 / NCIMB 8073 / NRS 134)</name>
    <dbReference type="NCBI Taxonomy" id="446466"/>
    <lineage>
        <taxon>Bacteria</taxon>
        <taxon>Bacillati</taxon>
        <taxon>Actinomycetota</taxon>
        <taxon>Actinomycetes</taxon>
        <taxon>Micrococcales</taxon>
        <taxon>Cellulomonadaceae</taxon>
        <taxon>Cellulomonas</taxon>
    </lineage>
</organism>
<keyword evidence="3" id="KW-1185">Reference proteome</keyword>
<evidence type="ECO:0000256" key="1">
    <source>
        <dbReference type="SAM" id="Phobius"/>
    </source>
</evidence>
<sequence length="176" mass="18043">MTTFDDTGMFEMVEETGHGPARPRRDRVVVVLVVAAALVVAGVVWLLAERGSDGAADDMSVELLTRPAEDADEVSAAVVDETGIDPESARLAATTAAGPHYAALRWGGELCLVVVPDGDLPRVVCVAPSAGATVTLSDADGSRVRLGADDAPTPSAAEGWRAAGPNVWVLDAPAEG</sequence>
<gene>
    <name evidence="2" type="ordered locus">Cfla_0591</name>
</gene>
<keyword evidence="1" id="KW-0812">Transmembrane</keyword>
<dbReference type="EMBL" id="CP001964">
    <property type="protein sequence ID" value="ADG73503.1"/>
    <property type="molecule type" value="Genomic_DNA"/>
</dbReference>
<dbReference type="KEGG" id="cfl:Cfla_0591"/>
<dbReference type="Proteomes" id="UP000000849">
    <property type="component" value="Chromosome"/>
</dbReference>
<reference evidence="2 3" key="1">
    <citation type="journal article" date="2010" name="Stand. Genomic Sci.">
        <title>Complete genome sequence of Cellulomonas flavigena type strain (134).</title>
        <authorList>
            <person name="Abt B."/>
            <person name="Foster B."/>
            <person name="Lapidus A."/>
            <person name="Clum A."/>
            <person name="Sun H."/>
            <person name="Pukall R."/>
            <person name="Lucas S."/>
            <person name="Glavina Del Rio T."/>
            <person name="Nolan M."/>
            <person name="Tice H."/>
            <person name="Cheng J.F."/>
            <person name="Pitluck S."/>
            <person name="Liolios K."/>
            <person name="Ivanova N."/>
            <person name="Mavromatis K."/>
            <person name="Ovchinnikova G."/>
            <person name="Pati A."/>
            <person name="Goodwin L."/>
            <person name="Chen A."/>
            <person name="Palaniappan K."/>
            <person name="Land M."/>
            <person name="Hauser L."/>
            <person name="Chang Y.J."/>
            <person name="Jeffries C.D."/>
            <person name="Rohde M."/>
            <person name="Goker M."/>
            <person name="Woyke T."/>
            <person name="Bristow J."/>
            <person name="Eisen J.A."/>
            <person name="Markowitz V."/>
            <person name="Hugenholtz P."/>
            <person name="Kyrpides N.C."/>
            <person name="Klenk H.P."/>
        </authorList>
    </citation>
    <scope>NUCLEOTIDE SEQUENCE [LARGE SCALE GENOMIC DNA]</scope>
    <source>
        <strain evidence="3">ATCC 482 / DSM 20109 / BCRC 11376 / JCM 18109 / NBRC 3775 / NCIMB 8073 / NRS 134</strain>
    </source>
</reference>
<keyword evidence="1" id="KW-0472">Membrane</keyword>
<name>D5UIK4_CELFN</name>
<dbReference type="AlphaFoldDB" id="D5UIK4"/>
<keyword evidence="1" id="KW-1133">Transmembrane helix</keyword>
<dbReference type="RefSeq" id="WP_013115837.1">
    <property type="nucleotide sequence ID" value="NC_014151.1"/>
</dbReference>
<feature type="transmembrane region" description="Helical" evidence="1">
    <location>
        <begin position="28"/>
        <end position="48"/>
    </location>
</feature>
<dbReference type="OrthoDB" id="4828357at2"/>
<evidence type="ECO:0000313" key="3">
    <source>
        <dbReference type="Proteomes" id="UP000000849"/>
    </source>
</evidence>
<accession>D5UIK4</accession>
<protein>
    <submittedName>
        <fullName evidence="2">Uncharacterized protein</fullName>
    </submittedName>
</protein>
<proteinExistence type="predicted"/>
<evidence type="ECO:0000313" key="2">
    <source>
        <dbReference type="EMBL" id="ADG73503.1"/>
    </source>
</evidence>
<dbReference type="HOGENOM" id="CLU_1552523_0_0_11"/>